<accession>A0A1X2H829</accession>
<gene>
    <name evidence="4" type="ORF">BCR43DRAFT_477743</name>
</gene>
<dbReference type="OMA" id="WRLSWYF"/>
<sequence length="239" mass="26266">MDTDKSKSPWLSRLRERRRLQRQKGSQPAIPQWRLVLWSVLAAFLGLSLIQIVFVYSSHFHDGLNVPIIIASFGATAVLIYGSIEVPLAQPRNVLGGHILSAVLGVCISKLFLSIATFSSEKQYETVQWVAGATSMSLALGLMQLTGTVHPPGGATALIPCVQEDAIRLGWYYIPIIILSAVLMLVVALLINNIERSYPVYWWSPIRPKESPTETVNPSIVSPTTASSSQNTIIDMRPT</sequence>
<feature type="compositionally biased region" description="Polar residues" evidence="1">
    <location>
        <begin position="213"/>
        <end position="233"/>
    </location>
</feature>
<feature type="transmembrane region" description="Helical" evidence="2">
    <location>
        <begin position="96"/>
        <end position="118"/>
    </location>
</feature>
<feature type="transmembrane region" description="Helical" evidence="2">
    <location>
        <begin position="63"/>
        <end position="84"/>
    </location>
</feature>
<dbReference type="Proteomes" id="UP000242180">
    <property type="component" value="Unassembled WGS sequence"/>
</dbReference>
<dbReference type="Pfam" id="PF04982">
    <property type="entry name" value="TM_HPP"/>
    <property type="match status" value="1"/>
</dbReference>
<protein>
    <submittedName>
        <fullName evidence="4">HPP family-domain-containing protein</fullName>
    </submittedName>
</protein>
<organism evidence="4 5">
    <name type="scientific">Syncephalastrum racemosum</name>
    <name type="common">Filamentous fungus</name>
    <dbReference type="NCBI Taxonomy" id="13706"/>
    <lineage>
        <taxon>Eukaryota</taxon>
        <taxon>Fungi</taxon>
        <taxon>Fungi incertae sedis</taxon>
        <taxon>Mucoromycota</taxon>
        <taxon>Mucoromycotina</taxon>
        <taxon>Mucoromycetes</taxon>
        <taxon>Mucorales</taxon>
        <taxon>Syncephalastraceae</taxon>
        <taxon>Syncephalastrum</taxon>
    </lineage>
</organism>
<feature type="region of interest" description="Disordered" evidence="1">
    <location>
        <begin position="211"/>
        <end position="239"/>
    </location>
</feature>
<dbReference type="InterPro" id="IPR007065">
    <property type="entry name" value="HPP"/>
</dbReference>
<dbReference type="InterPro" id="IPR058581">
    <property type="entry name" value="TM_HPP"/>
</dbReference>
<dbReference type="AlphaFoldDB" id="A0A1X2H829"/>
<keyword evidence="2" id="KW-0472">Membrane</keyword>
<keyword evidence="2" id="KW-1133">Transmembrane helix</keyword>
<feature type="transmembrane region" description="Helical" evidence="2">
    <location>
        <begin position="170"/>
        <end position="191"/>
    </location>
</feature>
<feature type="transmembrane region" description="Helical" evidence="2">
    <location>
        <begin position="35"/>
        <end position="56"/>
    </location>
</feature>
<evidence type="ECO:0000259" key="3">
    <source>
        <dbReference type="Pfam" id="PF04982"/>
    </source>
</evidence>
<evidence type="ECO:0000256" key="2">
    <source>
        <dbReference type="SAM" id="Phobius"/>
    </source>
</evidence>
<evidence type="ECO:0000313" key="4">
    <source>
        <dbReference type="EMBL" id="ORY94179.1"/>
    </source>
</evidence>
<keyword evidence="2" id="KW-0812">Transmembrane</keyword>
<name>A0A1X2H829_SYNRA</name>
<dbReference type="PANTHER" id="PTHR33741:SF5">
    <property type="entry name" value="TRANSMEMBRANE PROTEIN DDB_G0269096-RELATED"/>
    <property type="match status" value="1"/>
</dbReference>
<dbReference type="OrthoDB" id="2016548at2759"/>
<dbReference type="InParanoid" id="A0A1X2H829"/>
<feature type="domain" description="HPP transmembrane region" evidence="3">
    <location>
        <begin position="31"/>
        <end position="199"/>
    </location>
</feature>
<dbReference type="PANTHER" id="PTHR33741">
    <property type="entry name" value="TRANSMEMBRANE PROTEIN DDB_G0269096-RELATED"/>
    <property type="match status" value="1"/>
</dbReference>
<reference evidence="4 5" key="1">
    <citation type="submission" date="2016-07" db="EMBL/GenBank/DDBJ databases">
        <title>Pervasive Adenine N6-methylation of Active Genes in Fungi.</title>
        <authorList>
            <consortium name="DOE Joint Genome Institute"/>
            <person name="Mondo S.J."/>
            <person name="Dannebaum R.O."/>
            <person name="Kuo R.C."/>
            <person name="Labutti K."/>
            <person name="Haridas S."/>
            <person name="Kuo A."/>
            <person name="Salamov A."/>
            <person name="Ahrendt S.R."/>
            <person name="Lipzen A."/>
            <person name="Sullivan W."/>
            <person name="Andreopoulos W.B."/>
            <person name="Clum A."/>
            <person name="Lindquist E."/>
            <person name="Daum C."/>
            <person name="Ramamoorthy G.K."/>
            <person name="Gryganskyi A."/>
            <person name="Culley D."/>
            <person name="Magnuson J.K."/>
            <person name="James T.Y."/>
            <person name="O'Malley M.A."/>
            <person name="Stajich J.E."/>
            <person name="Spatafora J.W."/>
            <person name="Visel A."/>
            <person name="Grigoriev I.V."/>
        </authorList>
    </citation>
    <scope>NUCLEOTIDE SEQUENCE [LARGE SCALE GENOMIC DNA]</scope>
    <source>
        <strain evidence="4 5">NRRL 2496</strain>
    </source>
</reference>
<comment type="caution">
    <text evidence="4">The sequence shown here is derived from an EMBL/GenBank/DDBJ whole genome shotgun (WGS) entry which is preliminary data.</text>
</comment>
<proteinExistence type="predicted"/>
<keyword evidence="5" id="KW-1185">Reference proteome</keyword>
<feature type="transmembrane region" description="Helical" evidence="2">
    <location>
        <begin position="130"/>
        <end position="150"/>
    </location>
</feature>
<evidence type="ECO:0000256" key="1">
    <source>
        <dbReference type="SAM" id="MobiDB-lite"/>
    </source>
</evidence>
<evidence type="ECO:0000313" key="5">
    <source>
        <dbReference type="Proteomes" id="UP000242180"/>
    </source>
</evidence>
<dbReference type="STRING" id="13706.A0A1X2H829"/>
<dbReference type="EMBL" id="MCGN01000008">
    <property type="protein sequence ID" value="ORY94179.1"/>
    <property type="molecule type" value="Genomic_DNA"/>
</dbReference>